<dbReference type="AlphaFoldDB" id="A0AB34K911"/>
<feature type="compositionally biased region" description="Polar residues" evidence="1">
    <location>
        <begin position="257"/>
        <end position="271"/>
    </location>
</feature>
<sequence>MAVLMGVPVRELWGAPHDEHGDRLDDAATVVGTPVAPPPIPVPLPPSPRHPTPRDRMPVDPFPCDVKRPPRGLSRLTWASSSAARLFGVRRRKSAGADSSRASLDSAASRPPDLRRAMSLDDVSRHLSARSSRGTRLEVAITVPECARGGEELLLETEFGELVVPLPWHARPGQRLVVEVPDLAGGASQRSGVRLSPRRRRHSAASLHEAQEAGRRREEAELREAIALSAADAQGEQGLSEDLSLRLAMHLSVGQIPTENGSARLASTGSAESAAPG</sequence>
<evidence type="ECO:0000313" key="3">
    <source>
        <dbReference type="Proteomes" id="UP001515480"/>
    </source>
</evidence>
<protein>
    <submittedName>
        <fullName evidence="2">Uncharacterized protein</fullName>
    </submittedName>
</protein>
<evidence type="ECO:0000256" key="1">
    <source>
        <dbReference type="SAM" id="MobiDB-lite"/>
    </source>
</evidence>
<feature type="compositionally biased region" description="Low complexity" evidence="1">
    <location>
        <begin position="96"/>
        <end position="110"/>
    </location>
</feature>
<gene>
    <name evidence="2" type="ORF">AB1Y20_001731</name>
</gene>
<dbReference type="EMBL" id="JBGBPQ010000001">
    <property type="protein sequence ID" value="KAL1530835.1"/>
    <property type="molecule type" value="Genomic_DNA"/>
</dbReference>
<keyword evidence="3" id="KW-1185">Reference proteome</keyword>
<feature type="region of interest" description="Disordered" evidence="1">
    <location>
        <begin position="187"/>
        <end position="216"/>
    </location>
</feature>
<reference evidence="2 3" key="1">
    <citation type="journal article" date="2024" name="Science">
        <title>Giant polyketide synthase enzymes in the biosynthesis of giant marine polyether toxins.</title>
        <authorList>
            <person name="Fallon T.R."/>
            <person name="Shende V.V."/>
            <person name="Wierzbicki I.H."/>
            <person name="Pendleton A.L."/>
            <person name="Watervoot N.F."/>
            <person name="Auber R.P."/>
            <person name="Gonzalez D.J."/>
            <person name="Wisecaver J.H."/>
            <person name="Moore B.S."/>
        </authorList>
    </citation>
    <scope>NUCLEOTIDE SEQUENCE [LARGE SCALE GENOMIC DNA]</scope>
    <source>
        <strain evidence="2 3">12B1</strain>
    </source>
</reference>
<feature type="region of interest" description="Disordered" evidence="1">
    <location>
        <begin position="257"/>
        <end position="277"/>
    </location>
</feature>
<feature type="compositionally biased region" description="Pro residues" evidence="1">
    <location>
        <begin position="35"/>
        <end position="50"/>
    </location>
</feature>
<accession>A0AB34K911</accession>
<proteinExistence type="predicted"/>
<organism evidence="2 3">
    <name type="scientific">Prymnesium parvum</name>
    <name type="common">Toxic golden alga</name>
    <dbReference type="NCBI Taxonomy" id="97485"/>
    <lineage>
        <taxon>Eukaryota</taxon>
        <taxon>Haptista</taxon>
        <taxon>Haptophyta</taxon>
        <taxon>Prymnesiophyceae</taxon>
        <taxon>Prymnesiales</taxon>
        <taxon>Prymnesiaceae</taxon>
        <taxon>Prymnesium</taxon>
    </lineage>
</organism>
<name>A0AB34K911_PRYPA</name>
<feature type="region of interest" description="Disordered" evidence="1">
    <location>
        <begin position="90"/>
        <end position="119"/>
    </location>
</feature>
<evidence type="ECO:0000313" key="2">
    <source>
        <dbReference type="EMBL" id="KAL1530835.1"/>
    </source>
</evidence>
<dbReference type="Proteomes" id="UP001515480">
    <property type="component" value="Unassembled WGS sequence"/>
</dbReference>
<feature type="region of interest" description="Disordered" evidence="1">
    <location>
        <begin position="29"/>
        <end position="71"/>
    </location>
</feature>
<comment type="caution">
    <text evidence="2">The sequence shown here is derived from an EMBL/GenBank/DDBJ whole genome shotgun (WGS) entry which is preliminary data.</text>
</comment>